<organism evidence="1 2">
    <name type="scientific">Lentibacillus kimchii</name>
    <dbReference type="NCBI Taxonomy" id="1542911"/>
    <lineage>
        <taxon>Bacteria</taxon>
        <taxon>Bacillati</taxon>
        <taxon>Bacillota</taxon>
        <taxon>Bacilli</taxon>
        <taxon>Bacillales</taxon>
        <taxon>Bacillaceae</taxon>
        <taxon>Lentibacillus</taxon>
    </lineage>
</organism>
<reference evidence="2" key="1">
    <citation type="journal article" date="2019" name="Int. J. Syst. Evol. Microbiol.">
        <title>The Global Catalogue of Microorganisms (GCM) 10K type strain sequencing project: providing services to taxonomists for standard genome sequencing and annotation.</title>
        <authorList>
            <consortium name="The Broad Institute Genomics Platform"/>
            <consortium name="The Broad Institute Genome Sequencing Center for Infectious Disease"/>
            <person name="Wu L."/>
            <person name="Ma J."/>
        </authorList>
    </citation>
    <scope>NUCLEOTIDE SEQUENCE [LARGE SCALE GENOMIC DNA]</scope>
    <source>
        <strain evidence="2">JCM 30234</strain>
    </source>
</reference>
<dbReference type="Proteomes" id="UP001596620">
    <property type="component" value="Unassembled WGS sequence"/>
</dbReference>
<proteinExistence type="predicted"/>
<name>A0ABW2UXZ5_9BACI</name>
<dbReference type="EMBL" id="JBHTGR010000039">
    <property type="protein sequence ID" value="MFC7747520.1"/>
    <property type="molecule type" value="Genomic_DNA"/>
</dbReference>
<gene>
    <name evidence="1" type="ORF">ACFQU8_09800</name>
</gene>
<dbReference type="RefSeq" id="WP_382359330.1">
    <property type="nucleotide sequence ID" value="NZ_JBHTGR010000039.1"/>
</dbReference>
<evidence type="ECO:0000313" key="1">
    <source>
        <dbReference type="EMBL" id="MFC7747520.1"/>
    </source>
</evidence>
<keyword evidence="2" id="KW-1185">Reference proteome</keyword>
<evidence type="ECO:0000313" key="2">
    <source>
        <dbReference type="Proteomes" id="UP001596620"/>
    </source>
</evidence>
<sequence length="51" mass="5764">MREALNQTTFLRRNNLLFSLGINTGLRVEDVKGRSSVKIQEGKTSKSRLSI</sequence>
<evidence type="ECO:0008006" key="3">
    <source>
        <dbReference type="Google" id="ProtNLM"/>
    </source>
</evidence>
<protein>
    <recommendedName>
        <fullName evidence="3">Tyr recombinase domain-containing protein</fullName>
    </recommendedName>
</protein>
<accession>A0ABW2UXZ5</accession>
<comment type="caution">
    <text evidence="1">The sequence shown here is derived from an EMBL/GenBank/DDBJ whole genome shotgun (WGS) entry which is preliminary data.</text>
</comment>